<keyword evidence="10" id="KW-1185">Reference proteome</keyword>
<dbReference type="PANTHER" id="PTHR11108">
    <property type="entry name" value="FERROCHELATASE"/>
    <property type="match status" value="1"/>
</dbReference>
<evidence type="ECO:0000256" key="4">
    <source>
        <dbReference type="ARBA" id="ARBA00023239"/>
    </source>
</evidence>
<dbReference type="InterPro" id="IPR033644">
    <property type="entry name" value="Ferrochelatase_C"/>
</dbReference>
<evidence type="ECO:0000256" key="7">
    <source>
        <dbReference type="HAMAP-Rule" id="MF_00323"/>
    </source>
</evidence>
<dbReference type="RefSeq" id="WP_380163142.1">
    <property type="nucleotide sequence ID" value="NZ_JBHTNU010000003.1"/>
</dbReference>
<name>A0ABW4C5Z5_9BACL</name>
<feature type="binding site" evidence="7">
    <location>
        <position position="125"/>
    </location>
    <ligand>
        <name>Fe-coproporphyrin III</name>
        <dbReference type="ChEBI" id="CHEBI:68438"/>
    </ligand>
</feature>
<dbReference type="HAMAP" id="MF_00323">
    <property type="entry name" value="Ferrochelatase"/>
    <property type="match status" value="1"/>
</dbReference>
<evidence type="ECO:0000256" key="1">
    <source>
        <dbReference type="ARBA" id="ARBA00004744"/>
    </source>
</evidence>
<keyword evidence="3 7" id="KW-0350">Heme biosynthesis</keyword>
<evidence type="ECO:0000256" key="8">
    <source>
        <dbReference type="RuleBase" id="RU000607"/>
    </source>
</evidence>
<keyword evidence="2 7" id="KW-0408">Iron</keyword>
<comment type="catalytic activity">
    <reaction evidence="6">
        <text>Fe-coproporphyrin III + 2 H(+) = coproporphyrin III + Fe(2+)</text>
        <dbReference type="Rhea" id="RHEA:49572"/>
        <dbReference type="ChEBI" id="CHEBI:15378"/>
        <dbReference type="ChEBI" id="CHEBI:29033"/>
        <dbReference type="ChEBI" id="CHEBI:68438"/>
        <dbReference type="ChEBI" id="CHEBI:131725"/>
        <dbReference type="EC" id="4.99.1.9"/>
    </reaction>
    <physiologicalReaction direction="right-to-left" evidence="6">
        <dbReference type="Rhea" id="RHEA:49574"/>
    </physiologicalReaction>
</comment>
<dbReference type="Gene3D" id="3.40.50.1400">
    <property type="match status" value="2"/>
</dbReference>
<evidence type="ECO:0000256" key="2">
    <source>
        <dbReference type="ARBA" id="ARBA00023004"/>
    </source>
</evidence>
<dbReference type="InterPro" id="IPR033659">
    <property type="entry name" value="Ferrochelatase_N"/>
</dbReference>
<comment type="function">
    <text evidence="7 8">Involved in coproporphyrin-dependent heme b biosynthesis. Catalyzes the insertion of ferrous iron into coproporphyrin III to form Fe-coproporphyrin III.</text>
</comment>
<feature type="binding site" evidence="7">
    <location>
        <position position="183"/>
    </location>
    <ligand>
        <name>Fe(2+)</name>
        <dbReference type="ChEBI" id="CHEBI:29033"/>
    </ligand>
</feature>
<sequence>MSKPTIGLLMMAYGTPHNTDEIEPYYTHIRHGRKPTPELLEDLKNRYQAIGGISPLAQITDQQVAAVEKRLNEIHDDVEFRSYLGLKHIDPFIEDTVQKMKDDGIQEAISLVLAPHYSTFSIKSYNSRAQEQADQLKGPKIHTVDSWYDHPLFIDYWVKQIRDTYARIPEEKHDQTVVIFSAHSLPEKILQAGDPYPQQLEETARLVTEGAGISNYAIGWQSEGNTPEPWLGPDVQDLTRDLHQKKGYTSFIYCPLGFVAEHLEVLYDNDYECKVVCDEIGADYHRPPMPNAKPEFIQCLADIVTQRWNEIRRGCL</sequence>
<keyword evidence="7" id="KW-0479">Metal-binding</keyword>
<dbReference type="SUPFAM" id="SSF53800">
    <property type="entry name" value="Chelatase"/>
    <property type="match status" value="1"/>
</dbReference>
<feature type="binding site" evidence="7">
    <location>
        <begin position="46"/>
        <end position="47"/>
    </location>
    <ligand>
        <name>Fe-coproporphyrin III</name>
        <dbReference type="ChEBI" id="CHEBI:68438"/>
    </ligand>
</feature>
<feature type="binding site" evidence="7">
    <location>
        <position position="264"/>
    </location>
    <ligand>
        <name>Fe(2+)</name>
        <dbReference type="ChEBI" id="CHEBI:29033"/>
    </ligand>
</feature>
<evidence type="ECO:0000313" key="10">
    <source>
        <dbReference type="Proteomes" id="UP001597282"/>
    </source>
</evidence>
<keyword evidence="5 7" id="KW-0627">Porphyrin biosynthesis</keyword>
<evidence type="ECO:0000256" key="5">
    <source>
        <dbReference type="ARBA" id="ARBA00023244"/>
    </source>
</evidence>
<comment type="caution">
    <text evidence="9">The sequence shown here is derived from an EMBL/GenBank/DDBJ whole genome shotgun (WGS) entry which is preliminary data.</text>
</comment>
<dbReference type="Pfam" id="PF00762">
    <property type="entry name" value="Ferrochelatase"/>
    <property type="match status" value="1"/>
</dbReference>
<reference evidence="10" key="1">
    <citation type="journal article" date="2019" name="Int. J. Syst. Evol. Microbiol.">
        <title>The Global Catalogue of Microorganisms (GCM) 10K type strain sequencing project: providing services to taxonomists for standard genome sequencing and annotation.</title>
        <authorList>
            <consortium name="The Broad Institute Genomics Platform"/>
            <consortium name="The Broad Institute Genome Sequencing Center for Infectious Disease"/>
            <person name="Wu L."/>
            <person name="Ma J."/>
        </authorList>
    </citation>
    <scope>NUCLEOTIDE SEQUENCE [LARGE SCALE GENOMIC DNA]</scope>
    <source>
        <strain evidence="10">S1</strain>
    </source>
</reference>
<dbReference type="EMBL" id="JBHTNU010000003">
    <property type="protein sequence ID" value="MFD1426134.1"/>
    <property type="molecule type" value="Genomic_DNA"/>
</dbReference>
<proteinExistence type="inferred from homology"/>
<evidence type="ECO:0000313" key="9">
    <source>
        <dbReference type="EMBL" id="MFD1426134.1"/>
    </source>
</evidence>
<dbReference type="PROSITE" id="PS00534">
    <property type="entry name" value="FERROCHELATASE"/>
    <property type="match status" value="1"/>
</dbReference>
<accession>A0ABW4C5Z5</accession>
<dbReference type="CDD" id="cd03411">
    <property type="entry name" value="Ferrochelatase_N"/>
    <property type="match status" value="1"/>
</dbReference>
<gene>
    <name evidence="9" type="primary">hemH</name>
    <name evidence="7" type="synonym">cpfC</name>
    <name evidence="9" type="ORF">ACFQ4Y_04205</name>
</gene>
<comment type="subcellular location">
    <subcellularLocation>
        <location evidence="7 8">Cytoplasm</location>
    </subcellularLocation>
</comment>
<keyword evidence="4 7" id="KW-0456">Lyase</keyword>
<protein>
    <recommendedName>
        <fullName evidence="7">Coproporphyrin III ferrochelatase</fullName>
        <ecNumber evidence="7">4.99.1.9</ecNumber>
    </recommendedName>
</protein>
<evidence type="ECO:0000256" key="6">
    <source>
        <dbReference type="ARBA" id="ARBA00024536"/>
    </source>
</evidence>
<dbReference type="InterPro" id="IPR001015">
    <property type="entry name" value="Ferrochelatase"/>
</dbReference>
<dbReference type="PANTHER" id="PTHR11108:SF1">
    <property type="entry name" value="FERROCHELATASE, MITOCHONDRIAL"/>
    <property type="match status" value="1"/>
</dbReference>
<dbReference type="NCBIfam" id="TIGR00109">
    <property type="entry name" value="hemH"/>
    <property type="match status" value="1"/>
</dbReference>
<organism evidence="9 10">
    <name type="scientific">Kroppenstedtia sanguinis</name>
    <dbReference type="NCBI Taxonomy" id="1380684"/>
    <lineage>
        <taxon>Bacteria</taxon>
        <taxon>Bacillati</taxon>
        <taxon>Bacillota</taxon>
        <taxon>Bacilli</taxon>
        <taxon>Bacillales</taxon>
        <taxon>Thermoactinomycetaceae</taxon>
        <taxon>Kroppenstedtia</taxon>
    </lineage>
</organism>
<evidence type="ECO:0000256" key="3">
    <source>
        <dbReference type="ARBA" id="ARBA00023133"/>
    </source>
</evidence>
<feature type="binding site" description="axial binding residue" evidence="7">
    <location>
        <position position="13"/>
    </location>
    <ligand>
        <name>Fe-coproporphyrin III</name>
        <dbReference type="ChEBI" id="CHEBI:68438"/>
    </ligand>
    <ligandPart>
        <name>Fe</name>
        <dbReference type="ChEBI" id="CHEBI:18248"/>
    </ligandPart>
</feature>
<dbReference type="NCBIfam" id="NF009095">
    <property type="entry name" value="PRK12435.1"/>
    <property type="match status" value="1"/>
</dbReference>
<dbReference type="EC" id="4.99.1.9" evidence="7"/>
<feature type="binding site" evidence="7">
    <location>
        <position position="30"/>
    </location>
    <ligand>
        <name>Fe-coproporphyrin III</name>
        <dbReference type="ChEBI" id="CHEBI:68438"/>
    </ligand>
</feature>
<dbReference type="InterPro" id="IPR019772">
    <property type="entry name" value="Ferrochelatase_AS"/>
</dbReference>
<keyword evidence="7 8" id="KW-0963">Cytoplasm</keyword>
<comment type="pathway">
    <text evidence="1 7 8">Porphyrin-containing compound metabolism; protoheme biosynthesis.</text>
</comment>
<dbReference type="CDD" id="cd00419">
    <property type="entry name" value="Ferrochelatase_C"/>
    <property type="match status" value="1"/>
</dbReference>
<dbReference type="Proteomes" id="UP001597282">
    <property type="component" value="Unassembled WGS sequence"/>
</dbReference>
<feature type="binding site" evidence="7">
    <location>
        <position position="54"/>
    </location>
    <ligand>
        <name>Fe-coproporphyrin III</name>
        <dbReference type="ChEBI" id="CHEBI:68438"/>
    </ligand>
</feature>
<comment type="similarity">
    <text evidence="7 8">Belongs to the ferrochelatase family.</text>
</comment>